<name>A0A9J5YP50_SOLCO</name>
<sequence>MNIFNKRGSTFNSPTVAAAVATRPSVAAAVATRPSIAAAAARLSLFSHIIEITGTKFPSSLFSTMLIWSL</sequence>
<keyword evidence="2" id="KW-1185">Reference proteome</keyword>
<protein>
    <submittedName>
        <fullName evidence="1">Uncharacterized protein</fullName>
    </submittedName>
</protein>
<proteinExistence type="predicted"/>
<evidence type="ECO:0000313" key="1">
    <source>
        <dbReference type="EMBL" id="KAG5600884.1"/>
    </source>
</evidence>
<dbReference type="EMBL" id="JACXVP010000006">
    <property type="protein sequence ID" value="KAG5600884.1"/>
    <property type="molecule type" value="Genomic_DNA"/>
</dbReference>
<comment type="caution">
    <text evidence="1">The sequence shown here is derived from an EMBL/GenBank/DDBJ whole genome shotgun (WGS) entry which is preliminary data.</text>
</comment>
<organism evidence="1 2">
    <name type="scientific">Solanum commersonii</name>
    <name type="common">Commerson's wild potato</name>
    <name type="synonym">Commerson's nightshade</name>
    <dbReference type="NCBI Taxonomy" id="4109"/>
    <lineage>
        <taxon>Eukaryota</taxon>
        <taxon>Viridiplantae</taxon>
        <taxon>Streptophyta</taxon>
        <taxon>Embryophyta</taxon>
        <taxon>Tracheophyta</taxon>
        <taxon>Spermatophyta</taxon>
        <taxon>Magnoliopsida</taxon>
        <taxon>eudicotyledons</taxon>
        <taxon>Gunneridae</taxon>
        <taxon>Pentapetalae</taxon>
        <taxon>asterids</taxon>
        <taxon>lamiids</taxon>
        <taxon>Solanales</taxon>
        <taxon>Solanaceae</taxon>
        <taxon>Solanoideae</taxon>
        <taxon>Solaneae</taxon>
        <taxon>Solanum</taxon>
    </lineage>
</organism>
<evidence type="ECO:0000313" key="2">
    <source>
        <dbReference type="Proteomes" id="UP000824120"/>
    </source>
</evidence>
<accession>A0A9J5YP50</accession>
<dbReference type="Proteomes" id="UP000824120">
    <property type="component" value="Chromosome 6"/>
</dbReference>
<gene>
    <name evidence="1" type="ORF">H5410_032254</name>
</gene>
<dbReference type="AlphaFoldDB" id="A0A9J5YP50"/>
<reference evidence="1 2" key="1">
    <citation type="submission" date="2020-09" db="EMBL/GenBank/DDBJ databases">
        <title>De no assembly of potato wild relative species, Solanum commersonii.</title>
        <authorList>
            <person name="Cho K."/>
        </authorList>
    </citation>
    <scope>NUCLEOTIDE SEQUENCE [LARGE SCALE GENOMIC DNA]</scope>
    <source>
        <strain evidence="1">LZ3.2</strain>
        <tissue evidence="1">Leaf</tissue>
    </source>
</reference>